<feature type="domain" description="Vps72/YL1 C-terminal" evidence="3">
    <location>
        <begin position="699"/>
        <end position="728"/>
    </location>
</feature>
<reference evidence="5" key="1">
    <citation type="journal article" date="2013" name="Genome Announc.">
        <title>Genome sequence of the food spoilage yeast Zygosaccharomyces bailii CLIB 213(T).</title>
        <authorList>
            <person name="Galeote V."/>
            <person name="Bigey F."/>
            <person name="Devillers H."/>
            <person name="Neuveglise C."/>
            <person name="Dequin S."/>
        </authorList>
    </citation>
    <scope>NUCLEOTIDE SEQUENCE [LARGE SCALE GENOMIC DNA]</scope>
    <source>
        <strain evidence="5">CLIB 213 / ATCC 58445 / CBS 680 / CCRC 21525 / NBRC 1098 / NCYC 1416 / NRRL Y-2227</strain>
    </source>
</reference>
<dbReference type="SMART" id="SM00993">
    <property type="entry name" value="YL1_C"/>
    <property type="match status" value="1"/>
</dbReference>
<comment type="similarity">
    <text evidence="1">Belongs to the VPS72/YL1 family.</text>
</comment>
<keyword evidence="5" id="KW-1185">Reference proteome</keyword>
<feature type="compositionally biased region" description="Basic and acidic residues" evidence="2">
    <location>
        <begin position="137"/>
        <end position="156"/>
    </location>
</feature>
<feature type="compositionally biased region" description="Basic residues" evidence="2">
    <location>
        <begin position="298"/>
        <end position="308"/>
    </location>
</feature>
<evidence type="ECO:0000256" key="1">
    <source>
        <dbReference type="ARBA" id="ARBA00006832"/>
    </source>
</evidence>
<gene>
    <name evidence="4" type="ORF">BN860_11012g</name>
</gene>
<feature type="compositionally biased region" description="Polar residues" evidence="2">
    <location>
        <begin position="400"/>
        <end position="413"/>
    </location>
</feature>
<dbReference type="Pfam" id="PF08265">
    <property type="entry name" value="YL1_C"/>
    <property type="match status" value="1"/>
</dbReference>
<feature type="region of interest" description="Disordered" evidence="2">
    <location>
        <begin position="17"/>
        <end position="156"/>
    </location>
</feature>
<feature type="region of interest" description="Disordered" evidence="2">
    <location>
        <begin position="298"/>
        <end position="420"/>
    </location>
</feature>
<feature type="compositionally biased region" description="Basic and acidic residues" evidence="2">
    <location>
        <begin position="74"/>
        <end position="87"/>
    </location>
</feature>
<feature type="compositionally biased region" description="Basic and acidic residues" evidence="2">
    <location>
        <begin position="387"/>
        <end position="399"/>
    </location>
</feature>
<dbReference type="Proteomes" id="UP000019375">
    <property type="component" value="Unassembled WGS sequence"/>
</dbReference>
<dbReference type="EMBL" id="HG316454">
    <property type="protein sequence ID" value="CDF87637.1"/>
    <property type="molecule type" value="Genomic_DNA"/>
</dbReference>
<dbReference type="AlphaFoldDB" id="A0A8J2X574"/>
<dbReference type="InterPro" id="IPR013272">
    <property type="entry name" value="Vps72/YL1_C"/>
</dbReference>
<feature type="compositionally biased region" description="Basic and acidic residues" evidence="2">
    <location>
        <begin position="479"/>
        <end position="489"/>
    </location>
</feature>
<dbReference type="PANTHER" id="PTHR13275:SF4">
    <property type="entry name" value="VACUOLAR PROTEIN SORTING-ASSOCIATED PROTEIN 72 HOMOLOG"/>
    <property type="match status" value="1"/>
</dbReference>
<feature type="compositionally biased region" description="Acidic residues" evidence="2">
    <location>
        <begin position="46"/>
        <end position="73"/>
    </location>
</feature>
<feature type="compositionally biased region" description="Basic and acidic residues" evidence="2">
    <location>
        <begin position="454"/>
        <end position="470"/>
    </location>
</feature>
<proteinExistence type="inferred from homology"/>
<sequence>MNDDDLELHEEEFLMTTRKRRSNAGNKMRKLLEQELEDMHSRTENLEQDEVDLLFQEDAEDEEFEAGDESDTELTEKSNDVERKGEVDEMFSESEEESEDQNEDDEEGEKVLQRQEKLESRKRKKKQTPAVIKRKRVNPETDAAKEEQKSKKKAHYEQIKAENLLISNRRTSQRSSVVANKMKVYEKLSKAEKKRKVIQDRIRKHREAQKEEILTQEDRIRIALETEKFNILSLDKYKEQEVSKKQSRIALQQRQKLKFIPGETVIRQLSCSWAVTPAMELEDLKYWEEQVKRREKKKKKYTRRSYKKHNQDSKNEVQESKVKEEPCISVPTIEQSPSKASADFRETKEEFSSKVPTREKSPNYSESHIDIKETPEFTPSAVSDNSLRSKTESDAKIGESDTTPLTGNNNEIKASSHPENFKTQSLLVTNRNEEIVAGNKHAERLLPPVEIEAEDVHQNPKTENEEEKLSGKHSVIPDNEYKNTSESTRDNSPAIFLPEEQTSSPQLSNNKTEALENQSLISSLIVSKQVTFAEEPQVTLINSSTGLYGDSPSTVSTTTKKYEREAPDLVDDFGSEEETVFQGPEQLVAKNFVTLYSFPNETYHRDVRKELFGVNWESGLSHRSSDVETICKLTMPEEKDDFDTASLTPNLSFLNKFPAFGEYDKKVVHDTDASVNKEFEIEIKTSPPTGVYLPNGLRKKCLISSKECQYFDPKNGVPYSDVETYKIIQELQNPIGKGTEEEPKPRFQWFGFSNGGIYLDISEKPANGVPDGF</sequence>
<evidence type="ECO:0000313" key="4">
    <source>
        <dbReference type="EMBL" id="CDF87637.1"/>
    </source>
</evidence>
<name>A0A8J2X574_ZYGB2</name>
<feature type="compositionally biased region" description="Basic residues" evidence="2">
    <location>
        <begin position="120"/>
        <end position="136"/>
    </location>
</feature>
<evidence type="ECO:0000256" key="2">
    <source>
        <dbReference type="SAM" id="MobiDB-lite"/>
    </source>
</evidence>
<feature type="compositionally biased region" description="Basic and acidic residues" evidence="2">
    <location>
        <begin position="342"/>
        <end position="375"/>
    </location>
</feature>
<dbReference type="Pfam" id="PF05764">
    <property type="entry name" value="YL1"/>
    <property type="match status" value="1"/>
</dbReference>
<feature type="compositionally biased region" description="Basic and acidic residues" evidence="2">
    <location>
        <begin position="109"/>
        <end position="119"/>
    </location>
</feature>
<feature type="compositionally biased region" description="Basic and acidic residues" evidence="2">
    <location>
        <begin position="30"/>
        <end position="45"/>
    </location>
</feature>
<evidence type="ECO:0000313" key="5">
    <source>
        <dbReference type="Proteomes" id="UP000019375"/>
    </source>
</evidence>
<feature type="compositionally biased region" description="Basic and acidic residues" evidence="2">
    <location>
        <begin position="309"/>
        <end position="326"/>
    </location>
</feature>
<dbReference type="InterPro" id="IPR046757">
    <property type="entry name" value="YL1_N"/>
</dbReference>
<dbReference type="OrthoDB" id="49520at2759"/>
<dbReference type="GO" id="GO:0005634">
    <property type="term" value="C:nucleus"/>
    <property type="evidence" value="ECO:0007669"/>
    <property type="project" value="TreeGrafter"/>
</dbReference>
<accession>A0A8J2X574</accession>
<organism evidence="4 5">
    <name type="scientific">Zygosaccharomyces bailii (strain CLIB 213 / ATCC 58445 / CBS 680 / BCRC 21525 / NBRC 1098 / NCYC 1416 / NRRL Y-2227)</name>
    <dbReference type="NCBI Taxonomy" id="1333698"/>
    <lineage>
        <taxon>Eukaryota</taxon>
        <taxon>Fungi</taxon>
        <taxon>Dikarya</taxon>
        <taxon>Ascomycota</taxon>
        <taxon>Saccharomycotina</taxon>
        <taxon>Saccharomycetes</taxon>
        <taxon>Saccharomycetales</taxon>
        <taxon>Saccharomycetaceae</taxon>
        <taxon>Zygosaccharomyces</taxon>
    </lineage>
</organism>
<dbReference type="PANTHER" id="PTHR13275">
    <property type="entry name" value="YL-1 PROTEIN TRANSCRIPTION FACTOR-LIKE 1"/>
    <property type="match status" value="1"/>
</dbReference>
<protein>
    <submittedName>
        <fullName evidence="4">BN860_11012g1_1</fullName>
    </submittedName>
</protein>
<feature type="region of interest" description="Disordered" evidence="2">
    <location>
        <begin position="450"/>
        <end position="492"/>
    </location>
</feature>
<evidence type="ECO:0000259" key="3">
    <source>
        <dbReference type="SMART" id="SM00993"/>
    </source>
</evidence>
<feature type="compositionally biased region" description="Acidic residues" evidence="2">
    <location>
        <begin position="88"/>
        <end position="108"/>
    </location>
</feature>